<reference evidence="2" key="1">
    <citation type="submission" date="2021-01" db="EMBL/GenBank/DDBJ databases">
        <title>Whole genome shotgun sequence of Virgisporangium aurantiacum NBRC 16421.</title>
        <authorList>
            <person name="Komaki H."/>
            <person name="Tamura T."/>
        </authorList>
    </citation>
    <scope>NUCLEOTIDE SEQUENCE</scope>
    <source>
        <strain evidence="2">NBRC 16421</strain>
    </source>
</reference>
<keyword evidence="1" id="KW-0472">Membrane</keyword>
<dbReference type="AlphaFoldDB" id="A0A8J3Z9N7"/>
<accession>A0A8J3Z9N7</accession>
<comment type="caution">
    <text evidence="2">The sequence shown here is derived from an EMBL/GenBank/DDBJ whole genome shotgun (WGS) entry which is preliminary data.</text>
</comment>
<gene>
    <name evidence="2" type="ORF">Vau01_074720</name>
</gene>
<evidence type="ECO:0000313" key="2">
    <source>
        <dbReference type="EMBL" id="GIJ59956.1"/>
    </source>
</evidence>
<organism evidence="2 3">
    <name type="scientific">Virgisporangium aurantiacum</name>
    <dbReference type="NCBI Taxonomy" id="175570"/>
    <lineage>
        <taxon>Bacteria</taxon>
        <taxon>Bacillati</taxon>
        <taxon>Actinomycetota</taxon>
        <taxon>Actinomycetes</taxon>
        <taxon>Micromonosporales</taxon>
        <taxon>Micromonosporaceae</taxon>
        <taxon>Virgisporangium</taxon>
    </lineage>
</organism>
<evidence type="ECO:0000256" key="1">
    <source>
        <dbReference type="SAM" id="Phobius"/>
    </source>
</evidence>
<dbReference type="Proteomes" id="UP000612585">
    <property type="component" value="Unassembled WGS sequence"/>
</dbReference>
<dbReference type="RefSeq" id="WP_204003470.1">
    <property type="nucleotide sequence ID" value="NZ_BOPG01000049.1"/>
</dbReference>
<keyword evidence="1" id="KW-1133">Transmembrane helix</keyword>
<proteinExistence type="predicted"/>
<feature type="transmembrane region" description="Helical" evidence="1">
    <location>
        <begin position="12"/>
        <end position="28"/>
    </location>
</feature>
<evidence type="ECO:0000313" key="3">
    <source>
        <dbReference type="Proteomes" id="UP000612585"/>
    </source>
</evidence>
<keyword evidence="3" id="KW-1185">Reference proteome</keyword>
<sequence length="200" mass="22094">MAISRYLVSNRNLVGCALGLVGLGLHVVGLAGRYWPLVVIGLYLVGVVVTPDRRVRLSGPIGTGPEDLKAAFDRLVRRARKEKVPTLVLVRLRRIEVLVDGLLARPSELAAKPDAWLAVDSAVRTDLPASFEAYLNLPRWYAGRRQLPGTGRSAEQELVEQLRSVERVLRATADAVHGDQARWLVEHGRRLDEQAEQADP</sequence>
<dbReference type="EMBL" id="BOPG01000049">
    <property type="protein sequence ID" value="GIJ59956.1"/>
    <property type="molecule type" value="Genomic_DNA"/>
</dbReference>
<protein>
    <submittedName>
        <fullName evidence="2">Uncharacterized protein</fullName>
    </submittedName>
</protein>
<name>A0A8J3Z9N7_9ACTN</name>
<keyword evidence="1" id="KW-0812">Transmembrane</keyword>